<dbReference type="PANTHER" id="PTHR30055">
    <property type="entry name" value="HTH-TYPE TRANSCRIPTIONAL REGULATOR RUTR"/>
    <property type="match status" value="1"/>
</dbReference>
<evidence type="ECO:0000256" key="3">
    <source>
        <dbReference type="SAM" id="MobiDB-lite"/>
    </source>
</evidence>
<dbReference type="PROSITE" id="PS50977">
    <property type="entry name" value="HTH_TETR_2"/>
    <property type="match status" value="1"/>
</dbReference>
<name>A0A2J7THC9_METSI</name>
<protein>
    <submittedName>
        <fullName evidence="5">TetR family transcriptional regulator</fullName>
    </submittedName>
</protein>
<dbReference type="PANTHER" id="PTHR30055:SF146">
    <property type="entry name" value="HTH-TYPE TRANSCRIPTIONAL DUAL REGULATOR CECR"/>
    <property type="match status" value="1"/>
</dbReference>
<sequence>MTDEINNFEPSEPAPSKRLAARRRAFLEAARVVFEDKGFAAATIDEVIALSGGSRQTLYTLFGDKQGLFEALVTGTCQSIFLGMTPEKLAPQEPEAALTEIGARYLGIITSPAALSLNRLMVAEAPRIPDIAERYWTLGPGRSRAFLAEFFRRQASAGKLTIDDAETAADHFLEMLSGTIRFKCLIGVRKPPDAAEIEAIVARAVRQFLEGAEPRRPFAAPAVRQPCAAPGDRTGND</sequence>
<keyword evidence="1 2" id="KW-0238">DNA-binding</keyword>
<accession>A0A2J7THC9</accession>
<dbReference type="EMBL" id="PDZR01000009">
    <property type="protein sequence ID" value="PNG26166.1"/>
    <property type="molecule type" value="Genomic_DNA"/>
</dbReference>
<proteinExistence type="predicted"/>
<dbReference type="OrthoDB" id="7584337at2"/>
<dbReference type="InterPro" id="IPR009057">
    <property type="entry name" value="Homeodomain-like_sf"/>
</dbReference>
<gene>
    <name evidence="5" type="ORF">CR492_09970</name>
</gene>
<evidence type="ECO:0000256" key="1">
    <source>
        <dbReference type="ARBA" id="ARBA00023125"/>
    </source>
</evidence>
<dbReference type="RefSeq" id="WP_102843593.1">
    <property type="nucleotide sequence ID" value="NZ_PDZR01000009.1"/>
</dbReference>
<dbReference type="AlphaFoldDB" id="A0A2J7THC9"/>
<dbReference type="SUPFAM" id="SSF48498">
    <property type="entry name" value="Tetracyclin repressor-like, C-terminal domain"/>
    <property type="match status" value="1"/>
</dbReference>
<feature type="domain" description="HTH tetR-type" evidence="4">
    <location>
        <begin position="20"/>
        <end position="80"/>
    </location>
</feature>
<dbReference type="Gene3D" id="1.10.357.10">
    <property type="entry name" value="Tetracycline Repressor, domain 2"/>
    <property type="match status" value="1"/>
</dbReference>
<dbReference type="GO" id="GO:0000976">
    <property type="term" value="F:transcription cis-regulatory region binding"/>
    <property type="evidence" value="ECO:0007669"/>
    <property type="project" value="TreeGrafter"/>
</dbReference>
<organism evidence="5 6">
    <name type="scientific">Methylocella silvestris</name>
    <dbReference type="NCBI Taxonomy" id="199596"/>
    <lineage>
        <taxon>Bacteria</taxon>
        <taxon>Pseudomonadati</taxon>
        <taxon>Pseudomonadota</taxon>
        <taxon>Alphaproteobacteria</taxon>
        <taxon>Hyphomicrobiales</taxon>
        <taxon>Beijerinckiaceae</taxon>
        <taxon>Methylocella</taxon>
    </lineage>
</organism>
<dbReference type="InterPro" id="IPR001647">
    <property type="entry name" value="HTH_TetR"/>
</dbReference>
<evidence type="ECO:0000256" key="2">
    <source>
        <dbReference type="PROSITE-ProRule" id="PRU00335"/>
    </source>
</evidence>
<evidence type="ECO:0000259" key="4">
    <source>
        <dbReference type="PROSITE" id="PS50977"/>
    </source>
</evidence>
<dbReference type="Pfam" id="PF00440">
    <property type="entry name" value="TetR_N"/>
    <property type="match status" value="1"/>
</dbReference>
<feature type="region of interest" description="Disordered" evidence="3">
    <location>
        <begin position="217"/>
        <end position="237"/>
    </location>
</feature>
<dbReference type="InterPro" id="IPR050109">
    <property type="entry name" value="HTH-type_TetR-like_transc_reg"/>
</dbReference>
<feature type="DNA-binding region" description="H-T-H motif" evidence="2">
    <location>
        <begin position="43"/>
        <end position="62"/>
    </location>
</feature>
<dbReference type="InterPro" id="IPR036271">
    <property type="entry name" value="Tet_transcr_reg_TetR-rel_C_sf"/>
</dbReference>
<dbReference type="GO" id="GO:0003700">
    <property type="term" value="F:DNA-binding transcription factor activity"/>
    <property type="evidence" value="ECO:0007669"/>
    <property type="project" value="TreeGrafter"/>
</dbReference>
<comment type="caution">
    <text evidence="5">The sequence shown here is derived from an EMBL/GenBank/DDBJ whole genome shotgun (WGS) entry which is preliminary data.</text>
</comment>
<dbReference type="SUPFAM" id="SSF46689">
    <property type="entry name" value="Homeodomain-like"/>
    <property type="match status" value="1"/>
</dbReference>
<dbReference type="Gene3D" id="1.10.10.60">
    <property type="entry name" value="Homeodomain-like"/>
    <property type="match status" value="1"/>
</dbReference>
<dbReference type="Pfam" id="PF14246">
    <property type="entry name" value="TetR_C_7"/>
    <property type="match status" value="1"/>
</dbReference>
<reference evidence="5 6" key="1">
    <citation type="submission" date="2017-10" db="EMBL/GenBank/DDBJ databases">
        <title>Genome announcement of Methylocella silvestris TVC from permafrost.</title>
        <authorList>
            <person name="Wang J."/>
            <person name="Geng K."/>
            <person name="Ul-Haque F."/>
            <person name="Crombie A.T."/>
            <person name="Street L.E."/>
            <person name="Wookey P.A."/>
            <person name="Murrell J.C."/>
            <person name="Pratscher J."/>
        </authorList>
    </citation>
    <scope>NUCLEOTIDE SEQUENCE [LARGE SCALE GENOMIC DNA]</scope>
    <source>
        <strain evidence="5 6">TVC</strain>
    </source>
</reference>
<dbReference type="InterPro" id="IPR039536">
    <property type="entry name" value="TetR_C_Proteobacteria"/>
</dbReference>
<dbReference type="Proteomes" id="UP000236286">
    <property type="component" value="Unassembled WGS sequence"/>
</dbReference>
<evidence type="ECO:0000313" key="6">
    <source>
        <dbReference type="Proteomes" id="UP000236286"/>
    </source>
</evidence>
<evidence type="ECO:0000313" key="5">
    <source>
        <dbReference type="EMBL" id="PNG26166.1"/>
    </source>
</evidence>